<evidence type="ECO:0000313" key="2">
    <source>
        <dbReference type="Proteomes" id="UP000222824"/>
    </source>
</evidence>
<dbReference type="RefSeq" id="WP_099256475.1">
    <property type="nucleotide sequence ID" value="NZ_NHOA01000147.1"/>
</dbReference>
<evidence type="ECO:0000313" key="1">
    <source>
        <dbReference type="EMBL" id="PHQ37649.1"/>
    </source>
</evidence>
<comment type="caution">
    <text evidence="1">The sequence shown here is derived from an EMBL/GenBank/DDBJ whole genome shotgun (WGS) entry which is preliminary data.</text>
</comment>
<sequence>MVLEPIHPGEFWVEPEDRAIETQLRATGKLVGYGPNRRKRVEFHPDDGTIATWNSTSFSKILDELADKYRDDVPTNDQIILARVEWLADAEEYTVQEIAADEMQKTLS</sequence>
<protein>
    <submittedName>
        <fullName evidence="1">Uncharacterized protein</fullName>
    </submittedName>
</protein>
<dbReference type="AlphaFoldDB" id="A0A2G1WFK7"/>
<name>A0A2G1WFK7_9EURY</name>
<keyword evidence="2" id="KW-1185">Reference proteome</keyword>
<gene>
    <name evidence="1" type="ORF">DJ69_15610</name>
</gene>
<dbReference type="Proteomes" id="UP000222824">
    <property type="component" value="Unassembled WGS sequence"/>
</dbReference>
<accession>A0A2G1WFK7</accession>
<dbReference type="EMBL" id="NHOA01000147">
    <property type="protein sequence ID" value="PHQ37649.1"/>
    <property type="molecule type" value="Genomic_DNA"/>
</dbReference>
<organism evidence="1 2">
    <name type="scientific">Halorubrum persicum</name>
    <dbReference type="NCBI Taxonomy" id="1383844"/>
    <lineage>
        <taxon>Archaea</taxon>
        <taxon>Methanobacteriati</taxon>
        <taxon>Methanobacteriota</taxon>
        <taxon>Stenosarchaea group</taxon>
        <taxon>Halobacteria</taxon>
        <taxon>Halobacteriales</taxon>
        <taxon>Haloferacaceae</taxon>
        <taxon>Halorubrum</taxon>
    </lineage>
</organism>
<reference evidence="1 2" key="1">
    <citation type="journal article" date="2014" name="Front. Microbiol.">
        <title>Population and genomic analysis of the genus Halorubrum.</title>
        <authorList>
            <person name="Fullmer M.S."/>
            <person name="Soucy S.M."/>
            <person name="Swithers K.S."/>
            <person name="Makkay A.M."/>
            <person name="Wheeler R."/>
            <person name="Ventosa A."/>
            <person name="Gogarten J.P."/>
            <person name="Papke R.T."/>
        </authorList>
    </citation>
    <scope>NUCLEOTIDE SEQUENCE [LARGE SCALE GENOMIC DNA]</scope>
    <source>
        <strain evidence="1 2">C49</strain>
    </source>
</reference>
<proteinExistence type="predicted"/>